<dbReference type="RefSeq" id="XP_073916017.1">
    <property type="nucleotide sequence ID" value="XM_074059916.1"/>
</dbReference>
<gene>
    <name evidence="2" type="primary">Ppm1m</name>
</gene>
<organism evidence="1 2">
    <name type="scientific">Castor canadensis</name>
    <name type="common">American beaver</name>
    <dbReference type="NCBI Taxonomy" id="51338"/>
    <lineage>
        <taxon>Eukaryota</taxon>
        <taxon>Metazoa</taxon>
        <taxon>Chordata</taxon>
        <taxon>Craniata</taxon>
        <taxon>Vertebrata</taxon>
        <taxon>Euteleostomi</taxon>
        <taxon>Mammalia</taxon>
        <taxon>Eutheria</taxon>
        <taxon>Euarchontoglires</taxon>
        <taxon>Glires</taxon>
        <taxon>Rodentia</taxon>
        <taxon>Castorimorpha</taxon>
        <taxon>Castoridae</taxon>
        <taxon>Castor</taxon>
    </lineage>
</organism>
<proteinExistence type="predicted"/>
<sequence>MSAGWFRRRFLPGGPLPTPRPAGPHASPVPYRRPRFLRGSGSSPGPADASRRPDARPVRSPSRGRTLPWNAGYAEIINAEKSEFNEDQAACGKLRIRRCEFGTEEEQEWLTVCSEEFLTGHYWALFDGHGGPAAAILAANTLHSCLRRQLEAVVEGVVASQPPMHLSGRCVCLSDPQFVEEKGIRTEDLDEVIGRELEASGQMGGCTALVAVSLQGKLYVANAGDSRAILVRRDEIRPLSSEFTPETERQRIQQLAFIYPELLAGEFTRLEFPRRLKGDDLGQKVLFRDHHMSGWSYKRVEKSDLKYPLIHGQGRQARLLGTLAVSRGLGDHQLRVLDTNIQLKPFLLSVPQVTVLDVDQLALQEEDVVVMATDGLWDVLSNEQVAWLVRSFLPANQQDPHRFSELAQMLIHSTQGKDGSMGEGQVSYDDVSVFVIPLHSQGQRDSGH</sequence>
<evidence type="ECO:0000313" key="1">
    <source>
        <dbReference type="Proteomes" id="UP001732720"/>
    </source>
</evidence>
<protein>
    <submittedName>
        <fullName evidence="2">Protein phosphatase 1M isoform X3</fullName>
    </submittedName>
</protein>
<evidence type="ECO:0000313" key="2">
    <source>
        <dbReference type="RefSeq" id="XP_073916017.1"/>
    </source>
</evidence>
<name>A0AC58LFU3_CASCN</name>
<accession>A0AC58LFU3</accession>
<reference evidence="2" key="1">
    <citation type="submission" date="2025-08" db="UniProtKB">
        <authorList>
            <consortium name="RefSeq"/>
        </authorList>
    </citation>
    <scope>IDENTIFICATION</scope>
</reference>
<keyword evidence="1" id="KW-1185">Reference proteome</keyword>
<dbReference type="Proteomes" id="UP001732720">
    <property type="component" value="Chromosome 17"/>
</dbReference>